<dbReference type="PANTHER" id="PTHR12242">
    <property type="entry name" value="OS02G0130600 PROTEIN-RELATED"/>
    <property type="match status" value="1"/>
</dbReference>
<feature type="transmembrane region" description="Helical" evidence="1">
    <location>
        <begin position="65"/>
        <end position="93"/>
    </location>
</feature>
<dbReference type="InterPro" id="IPR049352">
    <property type="entry name" value="Rost"/>
</dbReference>
<reference evidence="2 3" key="1">
    <citation type="submission" date="2020-04" db="EMBL/GenBank/DDBJ databases">
        <authorList>
            <person name="Wallbank WR R."/>
            <person name="Pardo Diaz C."/>
            <person name="Kozak K."/>
            <person name="Martin S."/>
            <person name="Jiggins C."/>
            <person name="Moest M."/>
            <person name="Warren A I."/>
            <person name="Byers J.R.P. K."/>
            <person name="Montejo-Kovacevich G."/>
            <person name="Yen C E."/>
        </authorList>
    </citation>
    <scope>NUCLEOTIDE SEQUENCE [LARGE SCALE GENOMIC DNA]</scope>
</reference>
<keyword evidence="1" id="KW-0472">Membrane</keyword>
<evidence type="ECO:0000313" key="2">
    <source>
        <dbReference type="EMBL" id="CAB3256381.1"/>
    </source>
</evidence>
<feature type="transmembrane region" description="Helical" evidence="1">
    <location>
        <begin position="40"/>
        <end position="59"/>
    </location>
</feature>
<dbReference type="EMBL" id="CADEBC010000586">
    <property type="protein sequence ID" value="CAB3256381.1"/>
    <property type="molecule type" value="Genomic_DNA"/>
</dbReference>
<sequence length="269" mass="30559">MVKFYRKTVSFSALWVSTNDRLSDFYASSWQREESVVPMLVVRLLLTISSLGILTWSLVEDANPYWLIYLTNWGILLVSATTMSGVVVSFAFLVKKPLETTNLAWYVSFYWVAFNIALAISIMITILYWILLHDPAIPEKYGLRGYWLNISKHGLMSCIIVTELLFSRTPVRLAHLYQPLGVGLLYALFSVIYFAAGGTDNEGHEFIYAVLNWREPRNAGIIVICSVSALVVLYVMLWMVAFLRDKLSTALMRTKTNDLPLSTCDITVL</sequence>
<evidence type="ECO:0000313" key="3">
    <source>
        <dbReference type="Proteomes" id="UP000494106"/>
    </source>
</evidence>
<dbReference type="PANTHER" id="PTHR12242:SF1">
    <property type="entry name" value="MYND-TYPE DOMAIN-CONTAINING PROTEIN"/>
    <property type="match status" value="1"/>
</dbReference>
<dbReference type="Pfam" id="PF21534">
    <property type="entry name" value="Rost"/>
    <property type="match status" value="1"/>
</dbReference>
<gene>
    <name evidence="2" type="ORF">APLA_LOCUS15374</name>
</gene>
<evidence type="ECO:0000256" key="1">
    <source>
        <dbReference type="SAM" id="Phobius"/>
    </source>
</evidence>
<feature type="transmembrane region" description="Helical" evidence="1">
    <location>
        <begin position="219"/>
        <end position="243"/>
    </location>
</feature>
<dbReference type="Proteomes" id="UP000494106">
    <property type="component" value="Unassembled WGS sequence"/>
</dbReference>
<keyword evidence="1" id="KW-0812">Transmembrane</keyword>
<accession>A0A8S1BH62</accession>
<organism evidence="2 3">
    <name type="scientific">Arctia plantaginis</name>
    <name type="common">Wood tiger moth</name>
    <name type="synonym">Phalaena plantaginis</name>
    <dbReference type="NCBI Taxonomy" id="874455"/>
    <lineage>
        <taxon>Eukaryota</taxon>
        <taxon>Metazoa</taxon>
        <taxon>Ecdysozoa</taxon>
        <taxon>Arthropoda</taxon>
        <taxon>Hexapoda</taxon>
        <taxon>Insecta</taxon>
        <taxon>Pterygota</taxon>
        <taxon>Neoptera</taxon>
        <taxon>Endopterygota</taxon>
        <taxon>Lepidoptera</taxon>
        <taxon>Glossata</taxon>
        <taxon>Ditrysia</taxon>
        <taxon>Noctuoidea</taxon>
        <taxon>Erebidae</taxon>
        <taxon>Arctiinae</taxon>
        <taxon>Arctia</taxon>
    </lineage>
</organism>
<name>A0A8S1BH62_ARCPL</name>
<keyword evidence="3" id="KW-1185">Reference proteome</keyword>
<feature type="transmembrane region" description="Helical" evidence="1">
    <location>
        <begin position="105"/>
        <end position="130"/>
    </location>
</feature>
<proteinExistence type="predicted"/>
<dbReference type="GO" id="GO:0016020">
    <property type="term" value="C:membrane"/>
    <property type="evidence" value="ECO:0007669"/>
    <property type="project" value="TreeGrafter"/>
</dbReference>
<feature type="transmembrane region" description="Helical" evidence="1">
    <location>
        <begin position="150"/>
        <end position="167"/>
    </location>
</feature>
<keyword evidence="1" id="KW-1133">Transmembrane helix</keyword>
<dbReference type="AlphaFoldDB" id="A0A8S1BH62"/>
<evidence type="ECO:0008006" key="4">
    <source>
        <dbReference type="Google" id="ProtNLM"/>
    </source>
</evidence>
<protein>
    <recommendedName>
        <fullName evidence="4">Protein rolling stone-like</fullName>
    </recommendedName>
</protein>
<feature type="transmembrane region" description="Helical" evidence="1">
    <location>
        <begin position="179"/>
        <end position="199"/>
    </location>
</feature>
<dbReference type="OrthoDB" id="419711at2759"/>
<comment type="caution">
    <text evidence="2">The sequence shown here is derived from an EMBL/GenBank/DDBJ whole genome shotgun (WGS) entry which is preliminary data.</text>
</comment>